<keyword evidence="11" id="KW-1185">Reference proteome</keyword>
<dbReference type="InterPro" id="IPR027470">
    <property type="entry name" value="Cation_efflux_CTD"/>
</dbReference>
<dbReference type="PANTHER" id="PTHR43840">
    <property type="entry name" value="MITOCHONDRIAL METAL TRANSPORTER 1-RELATED"/>
    <property type="match status" value="1"/>
</dbReference>
<evidence type="ECO:0000313" key="10">
    <source>
        <dbReference type="EMBL" id="AVY95315.1"/>
    </source>
</evidence>
<evidence type="ECO:0000256" key="3">
    <source>
        <dbReference type="ARBA" id="ARBA00022448"/>
    </source>
</evidence>
<dbReference type="Pfam" id="PF16916">
    <property type="entry name" value="ZT_dimer"/>
    <property type="match status" value="1"/>
</dbReference>
<reference evidence="10 11" key="1">
    <citation type="submission" date="2018-04" db="EMBL/GenBank/DDBJ databases">
        <title>Denitrifier Microvirgula.</title>
        <authorList>
            <person name="Anderson E."/>
            <person name="Jang J."/>
            <person name="Ishii S."/>
        </authorList>
    </citation>
    <scope>NUCLEOTIDE SEQUENCE [LARGE SCALE GENOMIC DNA]</scope>
    <source>
        <strain evidence="10 11">BE2.4</strain>
    </source>
</reference>
<accession>A0A2S0PD93</accession>
<feature type="transmembrane region" description="Helical" evidence="7">
    <location>
        <begin position="21"/>
        <end position="42"/>
    </location>
</feature>
<dbReference type="Pfam" id="PF01545">
    <property type="entry name" value="Cation_efflux"/>
    <property type="match status" value="1"/>
</dbReference>
<keyword evidence="4 7" id="KW-0812">Transmembrane</keyword>
<dbReference type="GO" id="GO:0016020">
    <property type="term" value="C:membrane"/>
    <property type="evidence" value="ECO:0007669"/>
    <property type="project" value="UniProtKB-SubCell"/>
</dbReference>
<dbReference type="RefSeq" id="WP_107889881.1">
    <property type="nucleotide sequence ID" value="NZ_CP028519.1"/>
</dbReference>
<dbReference type="FunFam" id="1.20.1510.10:FF:000006">
    <property type="entry name" value="Divalent cation efflux transporter"/>
    <property type="match status" value="1"/>
</dbReference>
<dbReference type="SUPFAM" id="SSF160240">
    <property type="entry name" value="Cation efflux protein cytoplasmic domain-like"/>
    <property type="match status" value="1"/>
</dbReference>
<dbReference type="STRING" id="1122240.GCA_000620105_03250"/>
<dbReference type="PANTHER" id="PTHR43840:SF15">
    <property type="entry name" value="MITOCHONDRIAL METAL TRANSPORTER 1-RELATED"/>
    <property type="match status" value="1"/>
</dbReference>
<dbReference type="InterPro" id="IPR002524">
    <property type="entry name" value="Cation_efflux"/>
</dbReference>
<evidence type="ECO:0000256" key="7">
    <source>
        <dbReference type="SAM" id="Phobius"/>
    </source>
</evidence>
<dbReference type="OrthoDB" id="9806522at2"/>
<gene>
    <name evidence="10" type="ORF">DAI18_15665</name>
</gene>
<evidence type="ECO:0000256" key="4">
    <source>
        <dbReference type="ARBA" id="ARBA00022692"/>
    </source>
</evidence>
<keyword evidence="3" id="KW-0813">Transport</keyword>
<evidence type="ECO:0000256" key="5">
    <source>
        <dbReference type="ARBA" id="ARBA00022989"/>
    </source>
</evidence>
<dbReference type="NCBIfam" id="TIGR01297">
    <property type="entry name" value="CDF"/>
    <property type="match status" value="1"/>
</dbReference>
<proteinExistence type="inferred from homology"/>
<evidence type="ECO:0000313" key="11">
    <source>
        <dbReference type="Proteomes" id="UP000244173"/>
    </source>
</evidence>
<dbReference type="Gene3D" id="1.20.1510.10">
    <property type="entry name" value="Cation efflux protein transmembrane domain"/>
    <property type="match status" value="1"/>
</dbReference>
<keyword evidence="6 7" id="KW-0472">Membrane</keyword>
<dbReference type="Gene3D" id="3.30.70.1350">
    <property type="entry name" value="Cation efflux protein, cytoplasmic domain"/>
    <property type="match status" value="1"/>
</dbReference>
<name>A0A2S0PD93_9NEIS</name>
<dbReference type="GO" id="GO:0008324">
    <property type="term" value="F:monoatomic cation transmembrane transporter activity"/>
    <property type="evidence" value="ECO:0007669"/>
    <property type="project" value="InterPro"/>
</dbReference>
<evidence type="ECO:0000256" key="1">
    <source>
        <dbReference type="ARBA" id="ARBA00004141"/>
    </source>
</evidence>
<organism evidence="10 11">
    <name type="scientific">Microvirgula aerodenitrificans</name>
    <dbReference type="NCBI Taxonomy" id="57480"/>
    <lineage>
        <taxon>Bacteria</taxon>
        <taxon>Pseudomonadati</taxon>
        <taxon>Pseudomonadota</taxon>
        <taxon>Betaproteobacteria</taxon>
        <taxon>Neisseriales</taxon>
        <taxon>Aquaspirillaceae</taxon>
        <taxon>Microvirgula</taxon>
    </lineage>
</organism>
<dbReference type="InterPro" id="IPR027469">
    <property type="entry name" value="Cation_efflux_TMD_sf"/>
</dbReference>
<keyword evidence="5 7" id="KW-1133">Transmembrane helix</keyword>
<protein>
    <submittedName>
        <fullName evidence="10">Cation-efflux pump</fullName>
    </submittedName>
</protein>
<sequence>MSTPAQAGVSPADRHAAAKRSTLVSVAVNVVLSTLQIVLGFFAHSQSLIADGFHSLSDLLADFVVLAANRVSHEAADANHPYGHARFETAASMLLGLLLLIVGIGMLWSAGMKMTNPELIPTVHPVALWVALLTLLCKEGLFRYMLRVAESVKSSMLVANAWHARSDAASSLVVAVGIGGNLMGYRFLDPLAAALVGFMIGRSGWKFAWSALSDLMDRGLSDHEVDEIRQTLAATPGVRNVHDLRTRHMGDYALVDAHLLVDGRISVSEGHYIAATARRRVLQHHRALDVLVHIDPEDDEGERNAYDLPFREAVMQRLRDSLGDSEAGGFEIQLHYLGGWLDLDIVLDDRLTAPDPAACEQLLARLKAALGELAQIRDIRILRPACAMHHERADD</sequence>
<dbReference type="InterPro" id="IPR036837">
    <property type="entry name" value="Cation_efflux_CTD_sf"/>
</dbReference>
<dbReference type="SUPFAM" id="SSF161111">
    <property type="entry name" value="Cation efflux protein transmembrane domain-like"/>
    <property type="match status" value="1"/>
</dbReference>
<comment type="subcellular location">
    <subcellularLocation>
        <location evidence="1">Membrane</location>
        <topology evidence="1">Multi-pass membrane protein</topology>
    </subcellularLocation>
</comment>
<dbReference type="Proteomes" id="UP000244173">
    <property type="component" value="Chromosome"/>
</dbReference>
<dbReference type="InterPro" id="IPR058533">
    <property type="entry name" value="Cation_efflux_TM"/>
</dbReference>
<feature type="domain" description="Cation efflux protein cytoplasmic" evidence="9">
    <location>
        <begin position="221"/>
        <end position="297"/>
    </location>
</feature>
<dbReference type="AlphaFoldDB" id="A0A2S0PD93"/>
<feature type="domain" description="Cation efflux protein transmembrane" evidence="8">
    <location>
        <begin position="23"/>
        <end position="216"/>
    </location>
</feature>
<dbReference type="InterPro" id="IPR050291">
    <property type="entry name" value="CDF_Transporter"/>
</dbReference>
<evidence type="ECO:0000259" key="9">
    <source>
        <dbReference type="Pfam" id="PF16916"/>
    </source>
</evidence>
<evidence type="ECO:0000256" key="6">
    <source>
        <dbReference type="ARBA" id="ARBA00023136"/>
    </source>
</evidence>
<evidence type="ECO:0000256" key="2">
    <source>
        <dbReference type="ARBA" id="ARBA00008114"/>
    </source>
</evidence>
<comment type="similarity">
    <text evidence="2">Belongs to the cation diffusion facilitator (CDF) transporter (TC 2.A.4) family.</text>
</comment>
<evidence type="ECO:0000259" key="8">
    <source>
        <dbReference type="Pfam" id="PF01545"/>
    </source>
</evidence>
<dbReference type="KEGG" id="maer:DAI18_15665"/>
<dbReference type="EMBL" id="CP028519">
    <property type="protein sequence ID" value="AVY95315.1"/>
    <property type="molecule type" value="Genomic_DNA"/>
</dbReference>
<feature type="transmembrane region" description="Helical" evidence="7">
    <location>
        <begin position="89"/>
        <end position="108"/>
    </location>
</feature>